<protein>
    <submittedName>
        <fullName evidence="2">Uncharacterized protein</fullName>
    </submittedName>
</protein>
<evidence type="ECO:0000313" key="2">
    <source>
        <dbReference type="EMBL" id="KAJ8420990.1"/>
    </source>
</evidence>
<dbReference type="AlphaFoldDB" id="A0A9Q1GKY5"/>
<dbReference type="OrthoDB" id="1302012at2759"/>
<evidence type="ECO:0000256" key="1">
    <source>
        <dbReference type="SAM" id="MobiDB-lite"/>
    </source>
</evidence>
<feature type="region of interest" description="Disordered" evidence="1">
    <location>
        <begin position="90"/>
        <end position="122"/>
    </location>
</feature>
<feature type="compositionally biased region" description="Basic and acidic residues" evidence="1">
    <location>
        <begin position="90"/>
        <end position="109"/>
    </location>
</feature>
<comment type="caution">
    <text evidence="2">The sequence shown here is derived from an EMBL/GenBank/DDBJ whole genome shotgun (WGS) entry which is preliminary data.</text>
</comment>
<dbReference type="EMBL" id="JAKOGI010002992">
    <property type="protein sequence ID" value="KAJ8420990.1"/>
    <property type="molecule type" value="Genomic_DNA"/>
</dbReference>
<dbReference type="GO" id="GO:0008270">
    <property type="term" value="F:zinc ion binding"/>
    <property type="evidence" value="ECO:0007669"/>
    <property type="project" value="InterPro"/>
</dbReference>
<name>A0A9Q1GKY5_9CARY</name>
<dbReference type="SUPFAM" id="SSF57756">
    <property type="entry name" value="Retrovirus zinc finger-like domains"/>
    <property type="match status" value="1"/>
</dbReference>
<organism evidence="2 3">
    <name type="scientific">Carnegiea gigantea</name>
    <dbReference type="NCBI Taxonomy" id="171969"/>
    <lineage>
        <taxon>Eukaryota</taxon>
        <taxon>Viridiplantae</taxon>
        <taxon>Streptophyta</taxon>
        <taxon>Embryophyta</taxon>
        <taxon>Tracheophyta</taxon>
        <taxon>Spermatophyta</taxon>
        <taxon>Magnoliopsida</taxon>
        <taxon>eudicotyledons</taxon>
        <taxon>Gunneridae</taxon>
        <taxon>Pentapetalae</taxon>
        <taxon>Caryophyllales</taxon>
        <taxon>Cactineae</taxon>
        <taxon>Cactaceae</taxon>
        <taxon>Cactoideae</taxon>
        <taxon>Echinocereeae</taxon>
        <taxon>Carnegiea</taxon>
    </lineage>
</organism>
<gene>
    <name evidence="2" type="ORF">Cgig2_010629</name>
</gene>
<proteinExistence type="predicted"/>
<reference evidence="2" key="1">
    <citation type="submission" date="2022-04" db="EMBL/GenBank/DDBJ databases">
        <title>Carnegiea gigantea Genome sequencing and assembly v2.</title>
        <authorList>
            <person name="Copetti D."/>
            <person name="Sanderson M.J."/>
            <person name="Burquez A."/>
            <person name="Wojciechowski M.F."/>
        </authorList>
    </citation>
    <scope>NUCLEOTIDE SEQUENCE</scope>
    <source>
        <strain evidence="2">SGP5-SGP5p</strain>
        <tissue evidence="2">Aerial part</tissue>
    </source>
</reference>
<dbReference type="Proteomes" id="UP001153076">
    <property type="component" value="Unassembled WGS sequence"/>
</dbReference>
<evidence type="ECO:0000313" key="3">
    <source>
        <dbReference type="Proteomes" id="UP001153076"/>
    </source>
</evidence>
<dbReference type="GO" id="GO:0003676">
    <property type="term" value="F:nucleic acid binding"/>
    <property type="evidence" value="ECO:0007669"/>
    <property type="project" value="InterPro"/>
</dbReference>
<sequence>MPIAAPSGIGIVPVPVSPEIESAPNRGIVSSYAALVNPDEVDGPFPEFIDFVNDQDVVVRLRVEYEWKPLKCNHCKMFGHIEEECRKKVKTRREWREVQNHSTVPRDEGSTQPQGAEKQYDTQTLRPDIEGFITVRRPAPMKSPSREREPGSMRIQNPFKLLQDPQGCLLETKVKEKNTDRIATRLFQGWQWQYNFHLNTKGRIWVAWRPKYYKFIHCKVTHTIIMKTIYLTFVYEANQEG</sequence>
<keyword evidence="3" id="KW-1185">Reference proteome</keyword>
<accession>A0A9Q1GKY5</accession>
<dbReference type="InterPro" id="IPR036875">
    <property type="entry name" value="Znf_CCHC_sf"/>
</dbReference>